<keyword evidence="3" id="KW-1185">Reference proteome</keyword>
<keyword evidence="1" id="KW-0812">Transmembrane</keyword>
<keyword evidence="1" id="KW-1133">Transmembrane helix</keyword>
<organism evidence="2 3">
    <name type="scientific">Roseobacter litoralis (strain ATCC 49566 / DSM 6996 / JCM 21268 / NBRC 15278 / OCh 149)</name>
    <dbReference type="NCBI Taxonomy" id="391595"/>
    <lineage>
        <taxon>Bacteria</taxon>
        <taxon>Pseudomonadati</taxon>
        <taxon>Pseudomonadota</taxon>
        <taxon>Alphaproteobacteria</taxon>
        <taxon>Rhodobacterales</taxon>
        <taxon>Roseobacteraceae</taxon>
        <taxon>Roseobacter</taxon>
    </lineage>
</organism>
<dbReference type="HOGENOM" id="CLU_3029625_0_0_5"/>
<dbReference type="KEGG" id="rli:RLO149_c025430"/>
<dbReference type="EMBL" id="CP002623">
    <property type="protein sequence ID" value="AEI94511.1"/>
    <property type="molecule type" value="Genomic_DNA"/>
</dbReference>
<sequence>MSAPDVNLEKQKHRHRRMVLGIWIGVAIAGLVGIAAVIAIFGFGADLQDAIPPES</sequence>
<gene>
    <name evidence="2" type="ordered locus">RLO149_c025430</name>
</gene>
<evidence type="ECO:0000313" key="2">
    <source>
        <dbReference type="EMBL" id="AEI94511.1"/>
    </source>
</evidence>
<dbReference type="RefSeq" id="WP_013962432.1">
    <property type="nucleotide sequence ID" value="NC_015730.1"/>
</dbReference>
<proteinExistence type="predicted"/>
<dbReference type="STRING" id="391595.RLO149_c025430"/>
<name>F7ZCT7_ROSLO</name>
<accession>F7ZCT7</accession>
<reference evidence="2 3" key="1">
    <citation type="journal article" date="2011" name="BMC Genomics">
        <title>Comparative genome analysis and genome-guided physiological analysis of Roseobacter litoralis.</title>
        <authorList>
            <person name="Kalhoefer D."/>
            <person name="Thole S."/>
            <person name="Voget S."/>
            <person name="Lehmann R."/>
            <person name="Liesegang H."/>
            <person name="Wollher A."/>
            <person name="Daniel R."/>
            <person name="Simon M."/>
            <person name="Brinkhoff T."/>
        </authorList>
    </citation>
    <scope>NUCLEOTIDE SEQUENCE [LARGE SCALE GENOMIC DNA]</scope>
    <source>
        <strain evidence="3">ATCC 49566 / DSM 6996 / JCM 21268 / NBRC 15278 / OCh 149</strain>
    </source>
</reference>
<keyword evidence="1" id="KW-0472">Membrane</keyword>
<evidence type="ECO:0000256" key="1">
    <source>
        <dbReference type="SAM" id="Phobius"/>
    </source>
</evidence>
<evidence type="ECO:0000313" key="3">
    <source>
        <dbReference type="Proteomes" id="UP000001353"/>
    </source>
</evidence>
<dbReference type="eggNOG" id="ENOG5031AFH">
    <property type="taxonomic scope" value="Bacteria"/>
</dbReference>
<dbReference type="Proteomes" id="UP000001353">
    <property type="component" value="Chromosome"/>
</dbReference>
<dbReference type="AlphaFoldDB" id="F7ZCT7"/>
<feature type="transmembrane region" description="Helical" evidence="1">
    <location>
        <begin position="20"/>
        <end position="45"/>
    </location>
</feature>
<protein>
    <submittedName>
        <fullName evidence="2">Uncharacterized protein</fullName>
    </submittedName>
</protein>